<dbReference type="InterPro" id="IPR036265">
    <property type="entry name" value="HIT-like_sf"/>
</dbReference>
<organism evidence="3 4">
    <name type="scientific">Devosia nitrariae</name>
    <dbReference type="NCBI Taxonomy" id="2071872"/>
    <lineage>
        <taxon>Bacteria</taxon>
        <taxon>Pseudomonadati</taxon>
        <taxon>Pseudomonadota</taxon>
        <taxon>Alphaproteobacteria</taxon>
        <taxon>Hyphomicrobiales</taxon>
        <taxon>Devosiaceae</taxon>
        <taxon>Devosia</taxon>
    </lineage>
</organism>
<name>A0ABQ5WCB2_9HYPH</name>
<comment type="caution">
    <text evidence="3">The sequence shown here is derived from an EMBL/GenBank/DDBJ whole genome shotgun (WGS) entry which is preliminary data.</text>
</comment>
<feature type="short sequence motif" description="Histidine triad motif" evidence="1">
    <location>
        <begin position="102"/>
        <end position="106"/>
    </location>
</feature>
<dbReference type="InterPro" id="IPR052908">
    <property type="entry name" value="AP-4-A_phosphorylase"/>
</dbReference>
<dbReference type="PROSITE" id="PS51084">
    <property type="entry name" value="HIT_2"/>
    <property type="match status" value="1"/>
</dbReference>
<dbReference type="RefSeq" id="WP_284342783.1">
    <property type="nucleotide sequence ID" value="NZ_BSNS01000024.1"/>
</dbReference>
<sequence length="136" mass="14989">MSDLPHSVPGCQFCLANDLLNDAPLFTNRTCYFLASADPLLQHAGMIIPFRHAATPFDLGEVEWRDTFDLLEKAKVHLSEALPDGYTIGWNVGAAAGQTVGHAHLHVISRFADEPLAGRGLRHHLKQAANRRPTRN</sequence>
<dbReference type="Gene3D" id="3.30.428.10">
    <property type="entry name" value="HIT-like"/>
    <property type="match status" value="1"/>
</dbReference>
<feature type="domain" description="HIT" evidence="2">
    <location>
        <begin position="12"/>
        <end position="117"/>
    </location>
</feature>
<reference evidence="4" key="1">
    <citation type="journal article" date="2019" name="Int. J. Syst. Evol. Microbiol.">
        <title>The Global Catalogue of Microorganisms (GCM) 10K type strain sequencing project: providing services to taxonomists for standard genome sequencing and annotation.</title>
        <authorList>
            <consortium name="The Broad Institute Genomics Platform"/>
            <consortium name="The Broad Institute Genome Sequencing Center for Infectious Disease"/>
            <person name="Wu L."/>
            <person name="Ma J."/>
        </authorList>
    </citation>
    <scope>NUCLEOTIDE SEQUENCE [LARGE SCALE GENOMIC DNA]</scope>
    <source>
        <strain evidence="4">NBRC 112416</strain>
    </source>
</reference>
<dbReference type="PANTHER" id="PTHR42997:SF1">
    <property type="entry name" value="AP-4-A PHOSPHORYLASE"/>
    <property type="match status" value="1"/>
</dbReference>
<dbReference type="Proteomes" id="UP001156691">
    <property type="component" value="Unassembled WGS sequence"/>
</dbReference>
<evidence type="ECO:0000313" key="4">
    <source>
        <dbReference type="Proteomes" id="UP001156691"/>
    </source>
</evidence>
<dbReference type="Pfam" id="PF01230">
    <property type="entry name" value="HIT"/>
    <property type="match status" value="1"/>
</dbReference>
<proteinExistence type="predicted"/>
<evidence type="ECO:0000256" key="1">
    <source>
        <dbReference type="PROSITE-ProRule" id="PRU00464"/>
    </source>
</evidence>
<dbReference type="EMBL" id="BSNS01000024">
    <property type="protein sequence ID" value="GLQ57389.1"/>
    <property type="molecule type" value="Genomic_DNA"/>
</dbReference>
<evidence type="ECO:0000259" key="2">
    <source>
        <dbReference type="PROSITE" id="PS51084"/>
    </source>
</evidence>
<protein>
    <recommendedName>
        <fullName evidence="2">HIT domain-containing protein</fullName>
    </recommendedName>
</protein>
<gene>
    <name evidence="3" type="ORF">GCM10010862_46480</name>
</gene>
<accession>A0ABQ5WCB2</accession>
<dbReference type="PANTHER" id="PTHR42997">
    <property type="entry name" value="HIT FAMILY HYDROLASE"/>
    <property type="match status" value="1"/>
</dbReference>
<dbReference type="InterPro" id="IPR011146">
    <property type="entry name" value="HIT-like"/>
</dbReference>
<dbReference type="SUPFAM" id="SSF54197">
    <property type="entry name" value="HIT-like"/>
    <property type="match status" value="1"/>
</dbReference>
<evidence type="ECO:0000313" key="3">
    <source>
        <dbReference type="EMBL" id="GLQ57389.1"/>
    </source>
</evidence>
<keyword evidence="4" id="KW-1185">Reference proteome</keyword>